<dbReference type="PROSITE" id="PS51257">
    <property type="entry name" value="PROKAR_LIPOPROTEIN"/>
    <property type="match status" value="1"/>
</dbReference>
<dbReference type="SUPFAM" id="SSF49373">
    <property type="entry name" value="Invasin/intimin cell-adhesion fragments"/>
    <property type="match status" value="3"/>
</dbReference>
<evidence type="ECO:0000313" key="2">
    <source>
        <dbReference type="Proteomes" id="UP000192761"/>
    </source>
</evidence>
<accession>A0A1W1Y0P2</accession>
<dbReference type="InterPro" id="IPR013783">
    <property type="entry name" value="Ig-like_fold"/>
</dbReference>
<evidence type="ECO:0000313" key="1">
    <source>
        <dbReference type="EMBL" id="SMC29707.1"/>
    </source>
</evidence>
<name>A0A1W1Y0P2_9NEIS</name>
<keyword evidence="2" id="KW-1185">Reference proteome</keyword>
<organism evidence="1 2">
    <name type="scientific">Andreprevotia lacus DSM 23236</name>
    <dbReference type="NCBI Taxonomy" id="1121001"/>
    <lineage>
        <taxon>Bacteria</taxon>
        <taxon>Pseudomonadati</taxon>
        <taxon>Pseudomonadota</taxon>
        <taxon>Betaproteobacteria</taxon>
        <taxon>Neisseriales</taxon>
        <taxon>Chitinibacteraceae</taxon>
        <taxon>Andreprevotia</taxon>
    </lineage>
</organism>
<dbReference type="STRING" id="1121001.SAMN02745857_04041"/>
<dbReference type="AlphaFoldDB" id="A0A1W1Y0P2"/>
<dbReference type="RefSeq" id="WP_139799022.1">
    <property type="nucleotide sequence ID" value="NZ_FWXD01000040.1"/>
</dbReference>
<dbReference type="EMBL" id="FWXD01000040">
    <property type="protein sequence ID" value="SMC29707.1"/>
    <property type="molecule type" value="Genomic_DNA"/>
</dbReference>
<dbReference type="InterPro" id="IPR008964">
    <property type="entry name" value="Invasin/intimin_cell_adhesion"/>
</dbReference>
<gene>
    <name evidence="1" type="ORF">SAMN02745857_04041</name>
</gene>
<reference evidence="1 2" key="1">
    <citation type="submission" date="2017-04" db="EMBL/GenBank/DDBJ databases">
        <authorList>
            <person name="Afonso C.L."/>
            <person name="Miller P.J."/>
            <person name="Scott M.A."/>
            <person name="Spackman E."/>
            <person name="Goraichik I."/>
            <person name="Dimitrov K.M."/>
            <person name="Suarez D.L."/>
            <person name="Swayne D.E."/>
        </authorList>
    </citation>
    <scope>NUCLEOTIDE SEQUENCE [LARGE SCALE GENOMIC DNA]</scope>
    <source>
        <strain evidence="1 2">DSM 23236</strain>
    </source>
</reference>
<protein>
    <submittedName>
        <fullName evidence="1">Uncharacterized protein</fullName>
    </submittedName>
</protein>
<dbReference type="Proteomes" id="UP000192761">
    <property type="component" value="Unassembled WGS sequence"/>
</dbReference>
<proteinExistence type="predicted"/>
<sequence>MRTLFNGDYARNVCAVAATTAAALIVAGCNGGAGGGGLGTGGTPTSVPTTTPTGAAKVTFDASTVSLVLGDQKQITATILDASGKPVSGAVVRFGTDATLGIVAPNARITGADGKATVTLSVASPSASGNVGALNVTATYTDSSNVNQTVSGTIAYSVGDSTLVVNSLTVGSSTLDPYATTAVNATVTVNGTASSGRTVNFTSICAATGKAQLTASALTDANGLASVSYTDKGCGNNDTITASLAGTSSSKQVAIKVNPPVASSLQYSSVIPADGIITLLGYGTAARPDSATVKFKLVDATGSPIPNQSVQMTLEIGAGGVSLKDSVNGLVNTVTNAAGEAAVTVIAGKQPTPVRVKATYTNGGTTLTSQSAGLSISTGFPDQDSLSLSANRYNINGWGYDGATATITVRVADHFNNPVPDGTAFNFITDSGRIGNGTQGSCVTTNSACSITLSSQNPRVTSPHNLVGRVHIVAYAIGEESFVDKNNSIDFDAANEQVDISGVSSDIGEAFLDHNENGVFDLGVDQLVDFNNDGIYNGPDGKYNGSLCKPGYAGCSAQKTLHVFSQATFIFSSDIPKTPVLSAPIVLNCATQSSQSVTLYIPDINGNILPVGTTIASSISSGGASITFGDGNTVIGGTPDVDAKVPLMTLFSLTLKAPATGCTAGTTGTFNVTVTAPDHGGGTGATTKFQLPYSYN</sequence>
<dbReference type="OrthoDB" id="5522233at2"/>
<dbReference type="Gene3D" id="2.60.40.10">
    <property type="entry name" value="Immunoglobulins"/>
    <property type="match status" value="4"/>
</dbReference>